<reference evidence="1 3" key="3">
    <citation type="submission" date="2017-08" db="EMBL/GenBank/DDBJ databases">
        <title>WGS of novel Burkholderia cepaca complex species.</title>
        <authorList>
            <person name="Lipuma J."/>
            <person name="Spilker T."/>
        </authorList>
    </citation>
    <scope>NUCLEOTIDE SEQUENCE [LARGE SCALE GENOMIC DNA]</scope>
    <source>
        <strain evidence="1 3">AU17325</strain>
    </source>
</reference>
<dbReference type="EMBL" id="NKFA01000049">
    <property type="protein sequence ID" value="OXI30946.1"/>
    <property type="molecule type" value="Genomic_DNA"/>
</dbReference>
<evidence type="ECO:0000313" key="3">
    <source>
        <dbReference type="Proteomes" id="UP000214600"/>
    </source>
</evidence>
<gene>
    <name evidence="2" type="ORF">BLA13014_03367</name>
    <name evidence="1" type="ORF">CFB84_43055</name>
</gene>
<reference evidence="3" key="1">
    <citation type="submission" date="2017-06" db="EMBL/GenBank/DDBJ databases">
        <authorList>
            <person name="LiPuma J."/>
            <person name="Spilker T."/>
        </authorList>
    </citation>
    <scope>NUCLEOTIDE SEQUENCE [LARGE SCALE GENOMIC DNA]</scope>
    <source>
        <strain evidence="3">AU17325</strain>
    </source>
</reference>
<reference evidence="1" key="2">
    <citation type="submission" date="2017-06" db="EMBL/GenBank/DDBJ databases">
        <authorList>
            <person name="Kim H.J."/>
            <person name="Triplett B.A."/>
        </authorList>
    </citation>
    <scope>NUCLEOTIDE SEQUENCE [LARGE SCALE GENOMIC DNA]</scope>
    <source>
        <strain evidence="1">AU17325</strain>
    </source>
</reference>
<dbReference type="GeneID" id="99665010"/>
<accession>A0A6P2LTF7</accession>
<name>A0A228HL40_9BURK</name>
<evidence type="ECO:0000313" key="1">
    <source>
        <dbReference type="EMBL" id="OXI30946.1"/>
    </source>
</evidence>
<evidence type="ECO:0000313" key="2">
    <source>
        <dbReference type="EMBL" id="VWB73884.1"/>
    </source>
</evidence>
<proteinExistence type="predicted"/>
<dbReference type="RefSeq" id="WP_089454762.1">
    <property type="nucleotide sequence ID" value="NZ_CABVQC010000021.1"/>
</dbReference>
<reference evidence="2 4" key="4">
    <citation type="submission" date="2019-09" db="EMBL/GenBank/DDBJ databases">
        <authorList>
            <person name="Depoorter E."/>
        </authorList>
    </citation>
    <scope>NUCLEOTIDE SEQUENCE [LARGE SCALE GENOMIC DNA]</scope>
    <source>
        <strain evidence="2">LMG 13014</strain>
    </source>
</reference>
<dbReference type="Proteomes" id="UP000494261">
    <property type="component" value="Unassembled WGS sequence"/>
</dbReference>
<accession>A0A228HL40</accession>
<dbReference type="Proteomes" id="UP000214600">
    <property type="component" value="Unassembled WGS sequence"/>
</dbReference>
<dbReference type="AlphaFoldDB" id="A0A228HL40"/>
<organism evidence="1 3">
    <name type="scientific">Burkholderia aenigmatica</name>
    <dbReference type="NCBI Taxonomy" id="2015348"/>
    <lineage>
        <taxon>Bacteria</taxon>
        <taxon>Pseudomonadati</taxon>
        <taxon>Pseudomonadota</taxon>
        <taxon>Betaproteobacteria</taxon>
        <taxon>Burkholderiales</taxon>
        <taxon>Burkholderiaceae</taxon>
        <taxon>Burkholderia</taxon>
        <taxon>Burkholderia cepacia complex</taxon>
    </lineage>
</organism>
<dbReference type="EMBL" id="CABVQC010000021">
    <property type="protein sequence ID" value="VWB73884.1"/>
    <property type="molecule type" value="Genomic_DNA"/>
</dbReference>
<protein>
    <submittedName>
        <fullName evidence="1">Uncharacterized protein</fullName>
    </submittedName>
</protein>
<sequence>MGEPENDWIEELATKLTHVRGDFVAEVKGMSREELQRRVLIQADYVGLFAGSLDGIPEIRCIPGSGVDRCRDHGNIRSIVAELVKHCPTTWERTWKGQGKSDMDLTQFARVGDIVECQVRNPQPGVIRMQLLTPEACVHANDLLMDPASGWKLVPSQG</sequence>
<evidence type="ECO:0000313" key="4">
    <source>
        <dbReference type="Proteomes" id="UP000494261"/>
    </source>
</evidence>